<reference evidence="1" key="1">
    <citation type="submission" date="2018-02" db="EMBL/GenBank/DDBJ databases">
        <title>Rhizophora mucronata_Transcriptome.</title>
        <authorList>
            <person name="Meera S.P."/>
            <person name="Sreeshan A."/>
            <person name="Augustine A."/>
        </authorList>
    </citation>
    <scope>NUCLEOTIDE SEQUENCE</scope>
    <source>
        <tissue evidence="1">Leaf</tissue>
    </source>
</reference>
<dbReference type="EMBL" id="GGEC01092138">
    <property type="protein sequence ID" value="MBX72622.1"/>
    <property type="molecule type" value="Transcribed_RNA"/>
</dbReference>
<protein>
    <submittedName>
        <fullName evidence="1">Uncharacterized protein</fullName>
    </submittedName>
</protein>
<dbReference type="AlphaFoldDB" id="A0A2P2R050"/>
<organism evidence="1">
    <name type="scientific">Rhizophora mucronata</name>
    <name type="common">Asiatic mangrove</name>
    <dbReference type="NCBI Taxonomy" id="61149"/>
    <lineage>
        <taxon>Eukaryota</taxon>
        <taxon>Viridiplantae</taxon>
        <taxon>Streptophyta</taxon>
        <taxon>Embryophyta</taxon>
        <taxon>Tracheophyta</taxon>
        <taxon>Spermatophyta</taxon>
        <taxon>Magnoliopsida</taxon>
        <taxon>eudicotyledons</taxon>
        <taxon>Gunneridae</taxon>
        <taxon>Pentapetalae</taxon>
        <taxon>rosids</taxon>
        <taxon>fabids</taxon>
        <taxon>Malpighiales</taxon>
        <taxon>Rhizophoraceae</taxon>
        <taxon>Rhizophora</taxon>
    </lineage>
</organism>
<sequence>MLINHNLLLTITKNPVHSYITFGSNSRILVHQVLLFPFN</sequence>
<evidence type="ECO:0000313" key="1">
    <source>
        <dbReference type="EMBL" id="MBX72622.1"/>
    </source>
</evidence>
<name>A0A2P2R050_RHIMU</name>
<proteinExistence type="predicted"/>
<accession>A0A2P2R050</accession>